<feature type="domain" description="DUF374" evidence="2">
    <location>
        <begin position="68"/>
        <end position="135"/>
    </location>
</feature>
<sequence>MGMVKTLTRAEGVRRFLCWLAAQYIRLVHVTGRWQVVGGELPQSFWDDGRPFILAFWHGRILMMPYCWRRRQPINMLISQHRDGQIIARTVSHFGISTIVGSSSKGGVAALRAMLQSLKGGTCVGITPDGPRGPRMRASDGIVQVARMSGCPIIPCTFSARRRKLLGSWDRFSVALPFSSGVFVWGTSIEVPSGASSTDLQAARDAVEASLNAITEEADRRMGHPPVEPAPRPEASPRSPGGLGR</sequence>
<evidence type="ECO:0000313" key="3">
    <source>
        <dbReference type="EMBL" id="PKU22043.1"/>
    </source>
</evidence>
<organism evidence="3 4">
    <name type="scientific">Telmatospirillum siberiense</name>
    <dbReference type="NCBI Taxonomy" id="382514"/>
    <lineage>
        <taxon>Bacteria</taxon>
        <taxon>Pseudomonadati</taxon>
        <taxon>Pseudomonadota</taxon>
        <taxon>Alphaproteobacteria</taxon>
        <taxon>Rhodospirillales</taxon>
        <taxon>Rhodospirillaceae</taxon>
        <taxon>Telmatospirillum</taxon>
    </lineage>
</organism>
<dbReference type="OrthoDB" id="9810508at2"/>
<evidence type="ECO:0000256" key="1">
    <source>
        <dbReference type="SAM" id="MobiDB-lite"/>
    </source>
</evidence>
<dbReference type="CDD" id="cd07983">
    <property type="entry name" value="LPLAT_DUF374-like"/>
    <property type="match status" value="1"/>
</dbReference>
<feature type="compositionally biased region" description="Low complexity" evidence="1">
    <location>
        <begin position="236"/>
        <end position="245"/>
    </location>
</feature>
<protein>
    <recommendedName>
        <fullName evidence="2">DUF374 domain-containing protein</fullName>
    </recommendedName>
</protein>
<gene>
    <name evidence="3" type="ORF">CWS72_23850</name>
</gene>
<comment type="caution">
    <text evidence="3">The sequence shown here is derived from an EMBL/GenBank/DDBJ whole genome shotgun (WGS) entry which is preliminary data.</text>
</comment>
<name>A0A2N3PNQ1_9PROT</name>
<proteinExistence type="predicted"/>
<evidence type="ECO:0000313" key="4">
    <source>
        <dbReference type="Proteomes" id="UP000233293"/>
    </source>
</evidence>
<reference evidence="4" key="1">
    <citation type="submission" date="2017-12" db="EMBL/GenBank/DDBJ databases">
        <title>Draft genome sequence of Telmatospirillum siberiense 26-4b1T, an acidotolerant peatland alphaproteobacterium potentially involved in sulfur cycling.</title>
        <authorList>
            <person name="Hausmann B."/>
            <person name="Pjevac P."/>
            <person name="Schreck K."/>
            <person name="Herbold C.W."/>
            <person name="Daims H."/>
            <person name="Wagner M."/>
            <person name="Pester M."/>
            <person name="Loy A."/>
        </authorList>
    </citation>
    <scope>NUCLEOTIDE SEQUENCE [LARGE SCALE GENOMIC DNA]</scope>
    <source>
        <strain evidence="4">26-4b1</strain>
    </source>
</reference>
<accession>A0A2N3PNQ1</accession>
<dbReference type="Proteomes" id="UP000233293">
    <property type="component" value="Unassembled WGS sequence"/>
</dbReference>
<dbReference type="RefSeq" id="WP_101253157.1">
    <property type="nucleotide sequence ID" value="NZ_PIUM01000039.1"/>
</dbReference>
<feature type="region of interest" description="Disordered" evidence="1">
    <location>
        <begin position="210"/>
        <end position="245"/>
    </location>
</feature>
<evidence type="ECO:0000259" key="2">
    <source>
        <dbReference type="Pfam" id="PF04028"/>
    </source>
</evidence>
<dbReference type="AlphaFoldDB" id="A0A2N3PNQ1"/>
<dbReference type="EMBL" id="PIUM01000039">
    <property type="protein sequence ID" value="PKU22043.1"/>
    <property type="molecule type" value="Genomic_DNA"/>
</dbReference>
<dbReference type="Pfam" id="PF04028">
    <property type="entry name" value="DUF374"/>
    <property type="match status" value="1"/>
</dbReference>
<keyword evidence="4" id="KW-1185">Reference proteome</keyword>
<dbReference type="InterPro" id="IPR007172">
    <property type="entry name" value="DUF374"/>
</dbReference>